<evidence type="ECO:0000313" key="2">
    <source>
        <dbReference type="Proteomes" id="UP000030764"/>
    </source>
</evidence>
<dbReference type="Gene3D" id="3.40.50.300">
    <property type="entry name" value="P-loop containing nucleotide triphosphate hydrolases"/>
    <property type="match status" value="1"/>
</dbReference>
<dbReference type="InterPro" id="IPR027417">
    <property type="entry name" value="P-loop_NTPase"/>
</dbReference>
<gene>
    <name evidence="1" type="ORF">M513_07132</name>
</gene>
<sequence length="180" mass="20723">MGLLEKHNARNKAAIVVIMEEFDVFMTTTYQRLLYSFLDMSQRGVVPVLLFGLSRRLDVVDLLEKRIRSRLSHVHLCPFGELSFEKYCEAIKEYLLISEKTMKGSSIVKSWNESVLACMQCQEVRNTLAKVFRSSKTIGCLSTFLDIAIRRVSNSDGDLKEAFQFAYNLMYSSTEFAYLE</sequence>
<dbReference type="PANTHER" id="PTHR12087">
    <property type="entry name" value="ORIGIN RECOGNITION COMPLEX SUBUNIT 4"/>
    <property type="match status" value="1"/>
</dbReference>
<dbReference type="GO" id="GO:0003688">
    <property type="term" value="F:DNA replication origin binding"/>
    <property type="evidence" value="ECO:0007669"/>
    <property type="project" value="TreeGrafter"/>
</dbReference>
<evidence type="ECO:0008006" key="3">
    <source>
        <dbReference type="Google" id="ProtNLM"/>
    </source>
</evidence>
<evidence type="ECO:0000313" key="1">
    <source>
        <dbReference type="EMBL" id="KFD52000.1"/>
    </source>
</evidence>
<accession>A0A085M454</accession>
<proteinExistence type="predicted"/>
<reference evidence="1 2" key="1">
    <citation type="journal article" date="2014" name="Nat. Genet.">
        <title>Genome and transcriptome of the porcine whipworm Trichuris suis.</title>
        <authorList>
            <person name="Jex A.R."/>
            <person name="Nejsum P."/>
            <person name="Schwarz E.M."/>
            <person name="Hu L."/>
            <person name="Young N.D."/>
            <person name="Hall R.S."/>
            <person name="Korhonen P.K."/>
            <person name="Liao S."/>
            <person name="Thamsborg S."/>
            <person name="Xia J."/>
            <person name="Xu P."/>
            <person name="Wang S."/>
            <person name="Scheerlinck J.P."/>
            <person name="Hofmann A."/>
            <person name="Sternberg P.W."/>
            <person name="Wang J."/>
            <person name="Gasser R.B."/>
        </authorList>
    </citation>
    <scope>NUCLEOTIDE SEQUENCE [LARGE SCALE GENOMIC DNA]</scope>
    <source>
        <strain evidence="1">DCEP-RM93M</strain>
    </source>
</reference>
<dbReference type="EMBL" id="KL363233">
    <property type="protein sequence ID" value="KFD52000.1"/>
    <property type="molecule type" value="Genomic_DNA"/>
</dbReference>
<organism evidence="1 2">
    <name type="scientific">Trichuris suis</name>
    <name type="common">pig whipworm</name>
    <dbReference type="NCBI Taxonomy" id="68888"/>
    <lineage>
        <taxon>Eukaryota</taxon>
        <taxon>Metazoa</taxon>
        <taxon>Ecdysozoa</taxon>
        <taxon>Nematoda</taxon>
        <taxon>Enoplea</taxon>
        <taxon>Dorylaimia</taxon>
        <taxon>Trichinellida</taxon>
        <taxon>Trichuridae</taxon>
        <taxon>Trichuris</taxon>
    </lineage>
</organism>
<name>A0A085M454_9BILA</name>
<feature type="non-terminal residue" evidence="1">
    <location>
        <position position="180"/>
    </location>
</feature>
<dbReference type="Proteomes" id="UP000030764">
    <property type="component" value="Unassembled WGS sequence"/>
</dbReference>
<keyword evidence="2" id="KW-1185">Reference proteome</keyword>
<dbReference type="GO" id="GO:0005664">
    <property type="term" value="C:nuclear origin of replication recognition complex"/>
    <property type="evidence" value="ECO:0007669"/>
    <property type="project" value="TreeGrafter"/>
</dbReference>
<dbReference type="PANTHER" id="PTHR12087:SF0">
    <property type="entry name" value="ORIGIN RECOGNITION COMPLEX SUBUNIT 4"/>
    <property type="match status" value="1"/>
</dbReference>
<dbReference type="AlphaFoldDB" id="A0A085M454"/>
<dbReference type="GO" id="GO:0006270">
    <property type="term" value="P:DNA replication initiation"/>
    <property type="evidence" value="ECO:0007669"/>
    <property type="project" value="TreeGrafter"/>
</dbReference>
<dbReference type="InterPro" id="IPR016527">
    <property type="entry name" value="ORC4"/>
</dbReference>
<protein>
    <recommendedName>
        <fullName evidence="3">Origin recognition complex subunit 4 C-terminal domain-containing protein</fullName>
    </recommendedName>
</protein>